<dbReference type="CDD" id="cd17929">
    <property type="entry name" value="DEXHc_priA"/>
    <property type="match status" value="1"/>
</dbReference>
<feature type="binding site" evidence="12">
    <location>
        <position position="520"/>
    </location>
    <ligand>
        <name>Zn(2+)</name>
        <dbReference type="ChEBI" id="CHEBI:29105"/>
        <label>2</label>
    </ligand>
</feature>
<keyword evidence="8 12" id="KW-0067">ATP-binding</keyword>
<dbReference type="Gene3D" id="3.40.50.300">
    <property type="entry name" value="P-loop containing nucleotide triphosphate hydrolases"/>
    <property type="match status" value="2"/>
</dbReference>
<dbReference type="Pfam" id="PF00270">
    <property type="entry name" value="DEAD"/>
    <property type="match status" value="1"/>
</dbReference>
<dbReference type="SMART" id="SM00487">
    <property type="entry name" value="DEXDc"/>
    <property type="match status" value="1"/>
</dbReference>
<dbReference type="PROSITE" id="PS51192">
    <property type="entry name" value="HELICASE_ATP_BIND_1"/>
    <property type="match status" value="1"/>
</dbReference>
<keyword evidence="17" id="KW-1185">Reference proteome</keyword>
<dbReference type="NCBIfam" id="NF004066">
    <property type="entry name" value="PRK05580.1-3"/>
    <property type="match status" value="1"/>
</dbReference>
<dbReference type="InterPro" id="IPR041222">
    <property type="entry name" value="PriA_3primeBD"/>
</dbReference>
<dbReference type="InterPro" id="IPR011545">
    <property type="entry name" value="DEAD/DEAH_box_helicase_dom"/>
</dbReference>
<comment type="cofactor">
    <cofactor evidence="12">
        <name>Zn(2+)</name>
        <dbReference type="ChEBI" id="CHEBI:29105"/>
    </cofactor>
    <text evidence="12">Binds 2 zinc ions per subunit.</text>
</comment>
<protein>
    <recommendedName>
        <fullName evidence="12">Replication restart protein PriA</fullName>
    </recommendedName>
    <alternativeName>
        <fullName evidence="12">ATP-dependent DNA helicase PriA</fullName>
        <ecNumber evidence="12">5.6.2.4</ecNumber>
    </alternativeName>
    <alternativeName>
        <fullName evidence="12">DNA 3'-5' helicase PriA</fullName>
    </alternativeName>
</protein>
<feature type="domain" description="Helicase C-terminal" evidence="15">
    <location>
        <begin position="543"/>
        <end position="714"/>
    </location>
</feature>
<dbReference type="Proteomes" id="UP000198892">
    <property type="component" value="Unassembled WGS sequence"/>
</dbReference>
<dbReference type="EMBL" id="FOXD01000002">
    <property type="protein sequence ID" value="SFP05910.1"/>
    <property type="molecule type" value="Genomic_DNA"/>
</dbReference>
<comment type="catalytic activity">
    <reaction evidence="11 12">
        <text>ATP + H2O = ADP + phosphate + H(+)</text>
        <dbReference type="Rhea" id="RHEA:13065"/>
        <dbReference type="ChEBI" id="CHEBI:15377"/>
        <dbReference type="ChEBI" id="CHEBI:15378"/>
        <dbReference type="ChEBI" id="CHEBI:30616"/>
        <dbReference type="ChEBI" id="CHEBI:43474"/>
        <dbReference type="ChEBI" id="CHEBI:456216"/>
        <dbReference type="EC" id="5.6.2.4"/>
    </reaction>
</comment>
<feature type="binding site" evidence="12">
    <location>
        <position position="551"/>
    </location>
    <ligand>
        <name>Zn(2+)</name>
        <dbReference type="ChEBI" id="CHEBI:29105"/>
        <label>1</label>
    </ligand>
</feature>
<keyword evidence="3 12" id="KW-0479">Metal-binding</keyword>
<dbReference type="GO" id="GO:0006310">
    <property type="term" value="P:DNA recombination"/>
    <property type="evidence" value="ECO:0007669"/>
    <property type="project" value="InterPro"/>
</dbReference>
<dbReference type="FunFam" id="3.40.50.300:FF:000489">
    <property type="entry name" value="Primosome assembly protein PriA"/>
    <property type="match status" value="1"/>
</dbReference>
<evidence type="ECO:0000256" key="3">
    <source>
        <dbReference type="ARBA" id="ARBA00022723"/>
    </source>
</evidence>
<keyword evidence="2 12" id="KW-0235">DNA replication</keyword>
<evidence type="ECO:0000256" key="4">
    <source>
        <dbReference type="ARBA" id="ARBA00022741"/>
    </source>
</evidence>
<dbReference type="GO" id="GO:0008270">
    <property type="term" value="F:zinc ion binding"/>
    <property type="evidence" value="ECO:0007669"/>
    <property type="project" value="UniProtKB-UniRule"/>
</dbReference>
<dbReference type="HAMAP" id="MF_00983">
    <property type="entry name" value="PriA"/>
    <property type="match status" value="1"/>
</dbReference>
<comment type="catalytic activity">
    <reaction evidence="12">
        <text>Couples ATP hydrolysis with the unwinding of duplex DNA by translocating in the 3'-5' direction.</text>
        <dbReference type="EC" id="5.6.2.4"/>
    </reaction>
</comment>
<dbReference type="GO" id="GO:0006302">
    <property type="term" value="P:double-strand break repair"/>
    <property type="evidence" value="ECO:0007669"/>
    <property type="project" value="InterPro"/>
</dbReference>
<comment type="function">
    <text evidence="12">Initiates the restart of stalled replication forks, which reloads the replicative helicase on sites other than the origin of replication. Recognizes and binds to abandoned replication forks and remodels them to uncover a helicase loading site. Promotes assembly of the primosome at these replication forks.</text>
</comment>
<dbReference type="InterPro" id="IPR041236">
    <property type="entry name" value="PriA_C"/>
</dbReference>
<evidence type="ECO:0000256" key="10">
    <source>
        <dbReference type="ARBA" id="ARBA00023235"/>
    </source>
</evidence>
<dbReference type="STRING" id="1884432.SAMN05518683_102143"/>
<dbReference type="GO" id="GO:0003677">
    <property type="term" value="F:DNA binding"/>
    <property type="evidence" value="ECO:0007669"/>
    <property type="project" value="UniProtKB-UniRule"/>
</dbReference>
<dbReference type="InterPro" id="IPR014001">
    <property type="entry name" value="Helicase_ATP-bd"/>
</dbReference>
<dbReference type="GO" id="GO:1990077">
    <property type="term" value="C:primosome complex"/>
    <property type="evidence" value="ECO:0007669"/>
    <property type="project" value="UniProtKB-UniRule"/>
</dbReference>
<evidence type="ECO:0000259" key="14">
    <source>
        <dbReference type="PROSITE" id="PS51192"/>
    </source>
</evidence>
<evidence type="ECO:0000256" key="7">
    <source>
        <dbReference type="ARBA" id="ARBA00022833"/>
    </source>
</evidence>
<feature type="domain" description="Helicase ATP-binding" evidence="14">
    <location>
        <begin position="280"/>
        <end position="446"/>
    </location>
</feature>
<dbReference type="NCBIfam" id="TIGR00595">
    <property type="entry name" value="priA"/>
    <property type="match status" value="1"/>
</dbReference>
<dbReference type="InterPro" id="IPR042115">
    <property type="entry name" value="PriA_3primeBD_sf"/>
</dbReference>
<keyword evidence="1 12" id="KW-0639">Primosome</keyword>
<comment type="similarity">
    <text evidence="12">Belongs to the helicase family. PriA subfamily.</text>
</comment>
<name>A0A1I5M8Q8_9BACI</name>
<dbReference type="InterPro" id="IPR040498">
    <property type="entry name" value="PriA_CRR"/>
</dbReference>
<comment type="subunit">
    <text evidence="12">Component of the replication restart primosome.</text>
</comment>
<evidence type="ECO:0000256" key="6">
    <source>
        <dbReference type="ARBA" id="ARBA00022806"/>
    </source>
</evidence>
<evidence type="ECO:0000256" key="8">
    <source>
        <dbReference type="ARBA" id="ARBA00022840"/>
    </source>
</evidence>
<reference evidence="17" key="1">
    <citation type="submission" date="2016-10" db="EMBL/GenBank/DDBJ databases">
        <authorList>
            <person name="Varghese N."/>
            <person name="Submissions S."/>
        </authorList>
    </citation>
    <scope>NUCLEOTIDE SEQUENCE [LARGE SCALE GENOMIC DNA]</scope>
    <source>
        <strain evidence="17">S7</strain>
    </source>
</reference>
<keyword evidence="7 12" id="KW-0862">Zinc</keyword>
<evidence type="ECO:0000256" key="13">
    <source>
        <dbReference type="SAM" id="Coils"/>
    </source>
</evidence>
<dbReference type="InterPro" id="IPR005259">
    <property type="entry name" value="PriA"/>
</dbReference>
<dbReference type="EC" id="5.6.2.4" evidence="12"/>
<evidence type="ECO:0000313" key="17">
    <source>
        <dbReference type="Proteomes" id="UP000198892"/>
    </source>
</evidence>
<evidence type="ECO:0000259" key="15">
    <source>
        <dbReference type="PROSITE" id="PS51194"/>
    </source>
</evidence>
<proteinExistence type="inferred from homology"/>
<dbReference type="InterPro" id="IPR027417">
    <property type="entry name" value="P-loop_NTPase"/>
</dbReference>
<evidence type="ECO:0000256" key="9">
    <source>
        <dbReference type="ARBA" id="ARBA00023125"/>
    </source>
</evidence>
<evidence type="ECO:0000256" key="11">
    <source>
        <dbReference type="ARBA" id="ARBA00048988"/>
    </source>
</evidence>
<feature type="binding site" evidence="12">
    <location>
        <position position="535"/>
    </location>
    <ligand>
        <name>Zn(2+)</name>
        <dbReference type="ChEBI" id="CHEBI:29105"/>
        <label>2</label>
    </ligand>
</feature>
<dbReference type="Pfam" id="PF00271">
    <property type="entry name" value="Helicase_C"/>
    <property type="match status" value="1"/>
</dbReference>
<feature type="binding site" evidence="12">
    <location>
        <position position="548"/>
    </location>
    <ligand>
        <name>Zn(2+)</name>
        <dbReference type="ChEBI" id="CHEBI:29105"/>
        <label>1</label>
    </ligand>
</feature>
<keyword evidence="13" id="KW-0175">Coiled coil</keyword>
<dbReference type="SMART" id="SM00490">
    <property type="entry name" value="HELICc"/>
    <property type="match status" value="1"/>
</dbReference>
<dbReference type="GO" id="GO:0005524">
    <property type="term" value="F:ATP binding"/>
    <property type="evidence" value="ECO:0007669"/>
    <property type="project" value="UniProtKB-UniRule"/>
</dbReference>
<evidence type="ECO:0000256" key="12">
    <source>
        <dbReference type="HAMAP-Rule" id="MF_00983"/>
    </source>
</evidence>
<keyword evidence="6 12" id="KW-0347">Helicase</keyword>
<dbReference type="GO" id="GO:0006269">
    <property type="term" value="P:DNA replication, synthesis of primer"/>
    <property type="evidence" value="ECO:0007669"/>
    <property type="project" value="UniProtKB-KW"/>
</dbReference>
<feature type="binding site" evidence="12">
    <location>
        <position position="511"/>
    </location>
    <ligand>
        <name>Zn(2+)</name>
        <dbReference type="ChEBI" id="CHEBI:29105"/>
        <label>1</label>
    </ligand>
</feature>
<dbReference type="InterPro" id="IPR001650">
    <property type="entry name" value="Helicase_C-like"/>
</dbReference>
<dbReference type="CDD" id="cd18804">
    <property type="entry name" value="SF2_C_priA"/>
    <property type="match status" value="1"/>
</dbReference>
<feature type="binding site" evidence="12">
    <location>
        <position position="517"/>
    </location>
    <ligand>
        <name>Zn(2+)</name>
        <dbReference type="ChEBI" id="CHEBI:29105"/>
        <label>2</label>
    </ligand>
</feature>
<accession>A0A1I5M8Q8</accession>
<dbReference type="AlphaFoldDB" id="A0A1I5M8Q8"/>
<gene>
    <name evidence="12" type="primary">priA</name>
    <name evidence="16" type="ORF">SAMN05518683_102143</name>
</gene>
<keyword evidence="4 12" id="KW-0547">Nucleotide-binding</keyword>
<dbReference type="Gene3D" id="3.40.1440.60">
    <property type="entry name" value="PriA, 3(prime) DNA-binding domain"/>
    <property type="match status" value="1"/>
</dbReference>
<dbReference type="SUPFAM" id="SSF52540">
    <property type="entry name" value="P-loop containing nucleoside triphosphate hydrolases"/>
    <property type="match status" value="2"/>
</dbReference>
<dbReference type="Pfam" id="PF18074">
    <property type="entry name" value="PriA_C"/>
    <property type="match status" value="1"/>
</dbReference>
<sequence>MYAKVIVDVAAARTDKAFDYLIPEELEEMVHPGMRVMVPFGPRSIQGFIWKVTDHTELSRVKPVKEVLDPTPVLTGEMLELGEWMAEETVCFLITAYQSMVPSAIRAKPKKIIRTNVEAAGLPEVLKPFFDGKDEAAWDDVVQTKEAASALKQMTGDGSMTVDYQLKDKTGKKMIRMVRIAGGNPEDEYSGTLGSKAVKQVQVMNWMSRHYGTKAVSVREVQDNLQVTFGVLQALIKKDFLLEESLESYRDPYENRIFTESQRPLLTNQQKEALEPVQNAMREQKYDPCLLHGVTGSGKTEVYLRAIEEVLKEEKEAIVLVPEISLTPQMVERFKARFGSEVAVLHSALSSGEKYDEWRKIHRGEVKVAVGARSAVFAPFRHLGLLIIDEEHEGSYKQEDHPRYHARQVALWRGRWHSCPVLMGSATPSLESYARASKNVYRLLEMPHRVNEAVMPEVEVMDMRKELKKGNRSAFSEQLLEKMQDRLEKKEQMVLFLNRRGYSTFVMCRSCGYTASCPHCEITLTYHHTGRQLKCHYCGYGEPLMQTCPDCHSEHIRFFGTGTQKVEEELTRLLPDAGIIRMDVDTTSRKGAHEKLLDSFRRGEADILLGTQMIAKGLDFPKITLVGVLAADTMLHLPDFRASERTFQLLTQVSGRAGRAELPGEVVVQTYTPEHYSIQHAKGHDYHSFAREEMAQRKRAGYPPYYYLTLITIAHEDAAKVMKTAARIADRLRKQLSPEAGVLGPTVSPIARIKDRYRYQCMIKYKNEPELIRILNDMNAEYQKEMAEENLTISIDMEPQMFM</sequence>
<dbReference type="PANTHER" id="PTHR30580">
    <property type="entry name" value="PRIMOSOMAL PROTEIN N"/>
    <property type="match status" value="1"/>
</dbReference>
<dbReference type="GO" id="GO:0006270">
    <property type="term" value="P:DNA replication initiation"/>
    <property type="evidence" value="ECO:0007669"/>
    <property type="project" value="TreeGrafter"/>
</dbReference>
<keyword evidence="10 12" id="KW-0413">Isomerase</keyword>
<dbReference type="GO" id="GO:0043138">
    <property type="term" value="F:3'-5' DNA helicase activity"/>
    <property type="evidence" value="ECO:0007669"/>
    <property type="project" value="UniProtKB-EC"/>
</dbReference>
<evidence type="ECO:0000256" key="5">
    <source>
        <dbReference type="ARBA" id="ARBA00022801"/>
    </source>
</evidence>
<evidence type="ECO:0000313" key="16">
    <source>
        <dbReference type="EMBL" id="SFP05910.1"/>
    </source>
</evidence>
<dbReference type="PANTHER" id="PTHR30580:SF0">
    <property type="entry name" value="PRIMOSOMAL PROTEIN N"/>
    <property type="match status" value="1"/>
</dbReference>
<dbReference type="GO" id="GO:0016887">
    <property type="term" value="F:ATP hydrolysis activity"/>
    <property type="evidence" value="ECO:0007669"/>
    <property type="project" value="RHEA"/>
</dbReference>
<dbReference type="Pfam" id="PF17764">
    <property type="entry name" value="PriA_3primeBD"/>
    <property type="match status" value="1"/>
</dbReference>
<feature type="binding site" evidence="12">
    <location>
        <position position="508"/>
    </location>
    <ligand>
        <name>Zn(2+)</name>
        <dbReference type="ChEBI" id="CHEBI:29105"/>
        <label>1</label>
    </ligand>
</feature>
<evidence type="ECO:0000256" key="2">
    <source>
        <dbReference type="ARBA" id="ARBA00022705"/>
    </source>
</evidence>
<organism evidence="16 17">
    <name type="scientific">Salibacterium halotolerans</name>
    <dbReference type="NCBI Taxonomy" id="1884432"/>
    <lineage>
        <taxon>Bacteria</taxon>
        <taxon>Bacillati</taxon>
        <taxon>Bacillota</taxon>
        <taxon>Bacilli</taxon>
        <taxon>Bacillales</taxon>
        <taxon>Bacillaceae</taxon>
    </lineage>
</organism>
<dbReference type="Pfam" id="PF18319">
    <property type="entry name" value="Zn_ribbon_PriA"/>
    <property type="match status" value="1"/>
</dbReference>
<keyword evidence="5 12" id="KW-0378">Hydrolase</keyword>
<dbReference type="PROSITE" id="PS51194">
    <property type="entry name" value="HELICASE_CTER"/>
    <property type="match status" value="1"/>
</dbReference>
<keyword evidence="9 12" id="KW-0238">DNA-binding</keyword>
<evidence type="ECO:0000256" key="1">
    <source>
        <dbReference type="ARBA" id="ARBA00022515"/>
    </source>
</evidence>
<feature type="coiled-coil region" evidence="13">
    <location>
        <begin position="473"/>
        <end position="500"/>
    </location>
</feature>
<feature type="binding site" evidence="12">
    <location>
        <position position="538"/>
    </location>
    <ligand>
        <name>Zn(2+)</name>
        <dbReference type="ChEBI" id="CHEBI:29105"/>
        <label>2</label>
    </ligand>
</feature>
<dbReference type="FunFam" id="3.40.1440.60:FF:000001">
    <property type="entry name" value="Primosomal protein N"/>
    <property type="match status" value="1"/>
</dbReference>